<dbReference type="Proteomes" id="UP000288805">
    <property type="component" value="Unassembled WGS sequence"/>
</dbReference>
<name>A0A438IID0_VITVI</name>
<dbReference type="EMBL" id="QGNW01000107">
    <property type="protein sequence ID" value="RVW96450.1"/>
    <property type="molecule type" value="Genomic_DNA"/>
</dbReference>
<sequence length="417" mass="44473">MKGNGGMNSLHIRMCPCEDVMVLSEGVLDPLSGDLCPLDPIIAIGRVHGWTQGGMHPPGWSLLLVLSGSIGERLTGCHIGQFAHPWVFEACETVPMWLTTDACIRSAELPGSTRIRLTSKSPISRDMMRASRCGCNIRVGSNGGKMIVPSMGRGPPPVIPGQMELIRSHRCGPQQLLSLSFGVILLVRWASVNIVYNGIGDGWGPRGSRVVILGKRLYLRHLRGGASLAMISFGWVRSEGVLMFCLCRAEYKYCPTKASDRVVGPIICGEFGHDESPWGLVMNDMRAERRGEHVVQSFANGAKWVAHLGGATIGSGCASQVVAAGGLGLLGSSRFMGVGGSCGLTLYASGMAPAVPGYIDSSSGLEFATWPFDADDGEAPSTKSWMCSTAFSSLNLSVSWRRACSCRSFANCLLSMA</sequence>
<gene>
    <name evidence="1" type="ORF">CK203_029629</name>
</gene>
<dbReference type="AlphaFoldDB" id="A0A438IID0"/>
<organism evidence="1 2">
    <name type="scientific">Vitis vinifera</name>
    <name type="common">Grape</name>
    <dbReference type="NCBI Taxonomy" id="29760"/>
    <lineage>
        <taxon>Eukaryota</taxon>
        <taxon>Viridiplantae</taxon>
        <taxon>Streptophyta</taxon>
        <taxon>Embryophyta</taxon>
        <taxon>Tracheophyta</taxon>
        <taxon>Spermatophyta</taxon>
        <taxon>Magnoliopsida</taxon>
        <taxon>eudicotyledons</taxon>
        <taxon>Gunneridae</taxon>
        <taxon>Pentapetalae</taxon>
        <taxon>rosids</taxon>
        <taxon>Vitales</taxon>
        <taxon>Vitaceae</taxon>
        <taxon>Viteae</taxon>
        <taxon>Vitis</taxon>
    </lineage>
</organism>
<evidence type="ECO:0000313" key="2">
    <source>
        <dbReference type="Proteomes" id="UP000288805"/>
    </source>
</evidence>
<reference evidence="1 2" key="1">
    <citation type="journal article" date="2018" name="PLoS Genet.">
        <title>Population sequencing reveals clonal diversity and ancestral inbreeding in the grapevine cultivar Chardonnay.</title>
        <authorList>
            <person name="Roach M.J."/>
            <person name="Johnson D.L."/>
            <person name="Bohlmann J."/>
            <person name="van Vuuren H.J."/>
            <person name="Jones S.J."/>
            <person name="Pretorius I.S."/>
            <person name="Schmidt S.A."/>
            <person name="Borneman A.R."/>
        </authorList>
    </citation>
    <scope>NUCLEOTIDE SEQUENCE [LARGE SCALE GENOMIC DNA]</scope>
    <source>
        <strain evidence="2">cv. Chardonnay</strain>
        <tissue evidence="1">Leaf</tissue>
    </source>
</reference>
<proteinExistence type="predicted"/>
<protein>
    <submittedName>
        <fullName evidence="1">Uncharacterized protein</fullName>
    </submittedName>
</protein>
<evidence type="ECO:0000313" key="1">
    <source>
        <dbReference type="EMBL" id="RVW96450.1"/>
    </source>
</evidence>
<comment type="caution">
    <text evidence="1">The sequence shown here is derived from an EMBL/GenBank/DDBJ whole genome shotgun (WGS) entry which is preliminary data.</text>
</comment>
<accession>A0A438IID0</accession>